<evidence type="ECO:0000313" key="2">
    <source>
        <dbReference type="Proteomes" id="UP001596086"/>
    </source>
</evidence>
<reference evidence="2" key="1">
    <citation type="journal article" date="2019" name="Int. J. Syst. Evol. Microbiol.">
        <title>The Global Catalogue of Microorganisms (GCM) 10K type strain sequencing project: providing services to taxonomists for standard genome sequencing and annotation.</title>
        <authorList>
            <consortium name="The Broad Institute Genomics Platform"/>
            <consortium name="The Broad Institute Genome Sequencing Center for Infectious Disease"/>
            <person name="Wu L."/>
            <person name="Ma J."/>
        </authorList>
    </citation>
    <scope>NUCLEOTIDE SEQUENCE [LARGE SCALE GENOMIC DNA]</scope>
    <source>
        <strain evidence="2">CGMCC 4.5798</strain>
    </source>
</reference>
<evidence type="ECO:0008006" key="3">
    <source>
        <dbReference type="Google" id="ProtNLM"/>
    </source>
</evidence>
<protein>
    <recommendedName>
        <fullName evidence="3">Aminoglycoside phosphotransferase domain-containing protein</fullName>
    </recommendedName>
</protein>
<proteinExistence type="predicted"/>
<name>A0ABW0S1G3_9BURK</name>
<dbReference type="EMBL" id="JBHSMZ010000016">
    <property type="protein sequence ID" value="MFC5550773.1"/>
    <property type="molecule type" value="Genomic_DNA"/>
</dbReference>
<dbReference type="RefSeq" id="WP_379773883.1">
    <property type="nucleotide sequence ID" value="NZ_JBHSMZ010000016.1"/>
</dbReference>
<evidence type="ECO:0000313" key="1">
    <source>
        <dbReference type="EMBL" id="MFC5550773.1"/>
    </source>
</evidence>
<sequence length="310" mass="34774">MGDVQIKGVGPNRLAGMTTEFFHRFGGATLQEGILEATWGEIVSHVLPYGSARTYGLLDTSMTVPVKFPRTDGPTQIARVLILREPKLRPAHFFRAVFFKPDDTTRLPHDTQRTRRAIRRIGHAMACQGLIAPETLANIPSIEQGLIKLFVRHAQQIATARAKRLMHGSLTSSNVGMDGSWLDFGSISALSDYGRIIIPRGAPDFLREEALFFNTAENLIFYLRKYFPRFAEESELTATQLFTVMQKEIKRTFSCELIKLSGFSESQLKTFPRELAHNFASVLQTIQQSGNSMPFTILSTNNDDLPTMPH</sequence>
<comment type="caution">
    <text evidence="1">The sequence shown here is derived from an EMBL/GenBank/DDBJ whole genome shotgun (WGS) entry which is preliminary data.</text>
</comment>
<organism evidence="1 2">
    <name type="scientific">Massilia aerilata</name>
    <dbReference type="NCBI Taxonomy" id="453817"/>
    <lineage>
        <taxon>Bacteria</taxon>
        <taxon>Pseudomonadati</taxon>
        <taxon>Pseudomonadota</taxon>
        <taxon>Betaproteobacteria</taxon>
        <taxon>Burkholderiales</taxon>
        <taxon>Oxalobacteraceae</taxon>
        <taxon>Telluria group</taxon>
        <taxon>Massilia</taxon>
    </lineage>
</organism>
<accession>A0ABW0S1G3</accession>
<dbReference type="Proteomes" id="UP001596086">
    <property type="component" value="Unassembled WGS sequence"/>
</dbReference>
<gene>
    <name evidence="1" type="ORF">ACFPO9_19825</name>
</gene>
<keyword evidence="2" id="KW-1185">Reference proteome</keyword>